<dbReference type="Proteomes" id="UP001224890">
    <property type="component" value="Unassembled WGS sequence"/>
</dbReference>
<protein>
    <submittedName>
        <fullName evidence="1">Uncharacterized protein</fullName>
    </submittedName>
</protein>
<dbReference type="GeneID" id="85458432"/>
<accession>A0AAJ0F303</accession>
<reference evidence="1" key="1">
    <citation type="submission" date="2021-06" db="EMBL/GenBank/DDBJ databases">
        <title>Comparative genomics, transcriptomics and evolutionary studies reveal genomic signatures of adaptation to plant cell wall in hemibiotrophic fungi.</title>
        <authorList>
            <consortium name="DOE Joint Genome Institute"/>
            <person name="Baroncelli R."/>
            <person name="Diaz J.F."/>
            <person name="Benocci T."/>
            <person name="Peng M."/>
            <person name="Battaglia E."/>
            <person name="Haridas S."/>
            <person name="Andreopoulos W."/>
            <person name="Labutti K."/>
            <person name="Pangilinan J."/>
            <person name="Floch G.L."/>
            <person name="Makela M.R."/>
            <person name="Henrissat B."/>
            <person name="Grigoriev I.V."/>
            <person name="Crouch J.A."/>
            <person name="De Vries R.P."/>
            <person name="Sukno S.A."/>
            <person name="Thon M.R."/>
        </authorList>
    </citation>
    <scope>NUCLEOTIDE SEQUENCE</scope>
    <source>
        <strain evidence="1">CBS 193.32</strain>
    </source>
</reference>
<comment type="caution">
    <text evidence="1">The sequence shown here is derived from an EMBL/GenBank/DDBJ whole genome shotgun (WGS) entry which is preliminary data.</text>
</comment>
<proteinExistence type="predicted"/>
<evidence type="ECO:0000313" key="1">
    <source>
        <dbReference type="EMBL" id="KAK1691048.1"/>
    </source>
</evidence>
<dbReference type="AlphaFoldDB" id="A0AAJ0F303"/>
<name>A0AAJ0F303_9PEZI</name>
<sequence length="69" mass="7255">MIGALATRTRNKLSAAVALNGLAADAVLVRRAVDEIGLRRTDGAAALTALGDMEDVVAHDCDVERFVTF</sequence>
<gene>
    <name evidence="1" type="ORF">BDP55DRAFT_649459</name>
</gene>
<dbReference type="RefSeq" id="XP_060434743.1">
    <property type="nucleotide sequence ID" value="XM_060573906.1"/>
</dbReference>
<organism evidence="1 2">
    <name type="scientific">Colletotrichum godetiae</name>
    <dbReference type="NCBI Taxonomy" id="1209918"/>
    <lineage>
        <taxon>Eukaryota</taxon>
        <taxon>Fungi</taxon>
        <taxon>Dikarya</taxon>
        <taxon>Ascomycota</taxon>
        <taxon>Pezizomycotina</taxon>
        <taxon>Sordariomycetes</taxon>
        <taxon>Hypocreomycetidae</taxon>
        <taxon>Glomerellales</taxon>
        <taxon>Glomerellaceae</taxon>
        <taxon>Colletotrichum</taxon>
        <taxon>Colletotrichum acutatum species complex</taxon>
    </lineage>
</organism>
<keyword evidence="2" id="KW-1185">Reference proteome</keyword>
<evidence type="ECO:0000313" key="2">
    <source>
        <dbReference type="Proteomes" id="UP001224890"/>
    </source>
</evidence>
<dbReference type="EMBL" id="JAHMHR010000005">
    <property type="protein sequence ID" value="KAK1691048.1"/>
    <property type="molecule type" value="Genomic_DNA"/>
</dbReference>